<evidence type="ECO:0000259" key="6">
    <source>
        <dbReference type="PROSITE" id="PS51519"/>
    </source>
</evidence>
<dbReference type="Pfam" id="PF22922">
    <property type="entry name" value="GAF_NLP"/>
    <property type="match status" value="1"/>
</dbReference>
<feature type="domain" description="RWP-RK" evidence="6">
    <location>
        <begin position="472"/>
        <end position="553"/>
    </location>
</feature>
<evidence type="ECO:0000313" key="8">
    <source>
        <dbReference type="EMBL" id="OTF92028.1"/>
    </source>
</evidence>
<keyword evidence="1" id="KW-0805">Transcription regulation</keyword>
<dbReference type="PROSITE" id="PS51519">
    <property type="entry name" value="RWP_RK"/>
    <property type="match status" value="1"/>
</dbReference>
<dbReference type="InterPro" id="IPR045012">
    <property type="entry name" value="NLP"/>
</dbReference>
<dbReference type="PROSITE" id="PS51745">
    <property type="entry name" value="PB1"/>
    <property type="match status" value="1"/>
</dbReference>
<dbReference type="EMBL" id="CM007905">
    <property type="protein sequence ID" value="OTF92028.1"/>
    <property type="molecule type" value="Genomic_DNA"/>
</dbReference>
<evidence type="ECO:0000256" key="2">
    <source>
        <dbReference type="ARBA" id="ARBA00023125"/>
    </source>
</evidence>
<keyword evidence="4" id="KW-0539">Nucleus</keyword>
<evidence type="ECO:0000259" key="7">
    <source>
        <dbReference type="PROSITE" id="PS51745"/>
    </source>
</evidence>
<dbReference type="InterPro" id="IPR003035">
    <property type="entry name" value="RWP-RK_dom"/>
</dbReference>
<dbReference type="CDD" id="cd06407">
    <property type="entry name" value="PB1_NLP"/>
    <property type="match status" value="1"/>
</dbReference>
<dbReference type="InterPro" id="IPR053793">
    <property type="entry name" value="PB1-like"/>
</dbReference>
<dbReference type="AlphaFoldDB" id="A0A251S037"/>
<dbReference type="PANTHER" id="PTHR32002:SF56">
    <property type="entry name" value="PB1 DOMAIN, RWP-RK DOMAIN PROTEIN-RELATED"/>
    <property type="match status" value="1"/>
</dbReference>
<dbReference type="GO" id="GO:0003677">
    <property type="term" value="F:DNA binding"/>
    <property type="evidence" value="ECO:0007669"/>
    <property type="project" value="UniProtKB-KW"/>
</dbReference>
<dbReference type="Gene3D" id="3.10.20.90">
    <property type="entry name" value="Phosphatidylinositol 3-kinase Catalytic Subunit, Chain A, domain 1"/>
    <property type="match status" value="1"/>
</dbReference>
<evidence type="ECO:0000256" key="4">
    <source>
        <dbReference type="ARBA" id="ARBA00023242"/>
    </source>
</evidence>
<dbReference type="Proteomes" id="UP000215914">
    <property type="component" value="Chromosome 16"/>
</dbReference>
<evidence type="ECO:0000313" key="9">
    <source>
        <dbReference type="Proteomes" id="UP000215914"/>
    </source>
</evidence>
<proteinExistence type="predicted"/>
<keyword evidence="2" id="KW-0238">DNA-binding</keyword>
<gene>
    <name evidence="8" type="ORF">HannXRQ_Chr16g0517401</name>
</gene>
<dbReference type="Pfam" id="PF00564">
    <property type="entry name" value="PB1"/>
    <property type="match status" value="1"/>
</dbReference>
<feature type="region of interest" description="Disordered" evidence="5">
    <location>
        <begin position="582"/>
        <end position="602"/>
    </location>
</feature>
<sequence>MDDHTTIFGSIEENNLEFVVVDDLSSPDGGWLESPDLSSSPLLDFSSSYLDTAIGCFDPNISTDDRLIQAIEYLNKRCIMDKDLLLQLWLPVTRQGKRVLTAEDQPFIITSDCTDLSNYREISKSCRFAAEYDSTEMIGLPAVVYLNKFPTCATDLRLVAQGSDPRAIYAQKLNLYGCLNLPVFDLDGETCLGVIEVVTTSQKVNFHDQLQNICKALEAVDLRTSEFLIHPKLKDFSEPYEVALAEIRDVLRCICNTLKLPLAQTWGGCKSGSGHPDTTISIIESACYVFDPRVLGFFEACSALQLVAGEGIAGKAADYPAALEARMFGLESAVAIRLHSTYTGPLDFILEFFLPRDCKSDVEQEQMRSSIASMIKNLSWSLHEIQDEELAEQASFPVEETNTRDESWISDMLEAQRRGENVVLTMGCHKEEPQDEFHAINQFYHGLAFSDPEKQTYFGWGSKSKGQTLGTKRSTEKGRARTERNISLQVLQQHFRGSLKDAAKSIGVCPTTLKRICRQHGIMRWPSRKIKKVSHSLKKLQLVIDSVKGADGMIQLGSFYTNFPELSSPSPKPKVKDPVNLLKSQTTPTNSSSSCSRGSSCPTGTEKLVHELQVASNNDDKPKSMSQEKGVFRVKASYGHEKIRFKMTKEWGFGELQQEIARRFSIYDMGNVILEYMDDESEWVLLACDADLEECMDLHDTSSKNQTIKLLIHQPSSHPSFLH</sequence>
<dbReference type="SUPFAM" id="SSF54277">
    <property type="entry name" value="CAD &amp; PB1 domains"/>
    <property type="match status" value="1"/>
</dbReference>
<reference evidence="9" key="1">
    <citation type="journal article" date="2017" name="Nature">
        <title>The sunflower genome provides insights into oil metabolism, flowering and Asterid evolution.</title>
        <authorList>
            <person name="Badouin H."/>
            <person name="Gouzy J."/>
            <person name="Grassa C.J."/>
            <person name="Murat F."/>
            <person name="Staton S.E."/>
            <person name="Cottret L."/>
            <person name="Lelandais-Briere C."/>
            <person name="Owens G.L."/>
            <person name="Carrere S."/>
            <person name="Mayjonade B."/>
            <person name="Legrand L."/>
            <person name="Gill N."/>
            <person name="Kane N.C."/>
            <person name="Bowers J.E."/>
            <person name="Hubner S."/>
            <person name="Bellec A."/>
            <person name="Berard A."/>
            <person name="Berges H."/>
            <person name="Blanchet N."/>
            <person name="Boniface M.C."/>
            <person name="Brunel D."/>
            <person name="Catrice O."/>
            <person name="Chaidir N."/>
            <person name="Claudel C."/>
            <person name="Donnadieu C."/>
            <person name="Faraut T."/>
            <person name="Fievet G."/>
            <person name="Helmstetter N."/>
            <person name="King M."/>
            <person name="Knapp S.J."/>
            <person name="Lai Z."/>
            <person name="Le Paslier M.C."/>
            <person name="Lippi Y."/>
            <person name="Lorenzon L."/>
            <person name="Mandel J.R."/>
            <person name="Marage G."/>
            <person name="Marchand G."/>
            <person name="Marquand E."/>
            <person name="Bret-Mestries E."/>
            <person name="Morien E."/>
            <person name="Nambeesan S."/>
            <person name="Nguyen T."/>
            <person name="Pegot-Espagnet P."/>
            <person name="Pouilly N."/>
            <person name="Raftis F."/>
            <person name="Sallet E."/>
            <person name="Schiex T."/>
            <person name="Thomas J."/>
            <person name="Vandecasteele C."/>
            <person name="Vares D."/>
            <person name="Vear F."/>
            <person name="Vautrin S."/>
            <person name="Crespi M."/>
            <person name="Mangin B."/>
            <person name="Burke J.M."/>
            <person name="Salse J."/>
            <person name="Munos S."/>
            <person name="Vincourt P."/>
            <person name="Rieseberg L.H."/>
            <person name="Langlade N.B."/>
        </authorList>
    </citation>
    <scope>NUCLEOTIDE SEQUENCE [LARGE SCALE GENOMIC DNA]</scope>
    <source>
        <strain evidence="9">cv. SF193</strain>
    </source>
</reference>
<evidence type="ECO:0000256" key="5">
    <source>
        <dbReference type="SAM" id="MobiDB-lite"/>
    </source>
</evidence>
<name>A0A251S037_HELAN</name>
<evidence type="ECO:0000256" key="1">
    <source>
        <dbReference type="ARBA" id="ARBA00023015"/>
    </source>
</evidence>
<organism evidence="8 9">
    <name type="scientific">Helianthus annuus</name>
    <name type="common">Common sunflower</name>
    <dbReference type="NCBI Taxonomy" id="4232"/>
    <lineage>
        <taxon>Eukaryota</taxon>
        <taxon>Viridiplantae</taxon>
        <taxon>Streptophyta</taxon>
        <taxon>Embryophyta</taxon>
        <taxon>Tracheophyta</taxon>
        <taxon>Spermatophyta</taxon>
        <taxon>Magnoliopsida</taxon>
        <taxon>eudicotyledons</taxon>
        <taxon>Gunneridae</taxon>
        <taxon>Pentapetalae</taxon>
        <taxon>asterids</taxon>
        <taxon>campanulids</taxon>
        <taxon>Asterales</taxon>
        <taxon>Asteraceae</taxon>
        <taxon>Asteroideae</taxon>
        <taxon>Heliantheae alliance</taxon>
        <taxon>Heliantheae</taxon>
        <taxon>Helianthus</taxon>
    </lineage>
</organism>
<feature type="domain" description="PB1" evidence="7">
    <location>
        <begin position="631"/>
        <end position="715"/>
    </location>
</feature>
<accession>A0A251S037</accession>
<dbReference type="Pfam" id="PF02042">
    <property type="entry name" value="RWP-RK"/>
    <property type="match status" value="1"/>
</dbReference>
<dbReference type="PANTHER" id="PTHR32002">
    <property type="entry name" value="PROTEIN NLP8"/>
    <property type="match status" value="1"/>
</dbReference>
<dbReference type="InParanoid" id="A0A251S037"/>
<evidence type="ECO:0000256" key="3">
    <source>
        <dbReference type="ARBA" id="ARBA00023163"/>
    </source>
</evidence>
<dbReference type="InterPro" id="IPR055081">
    <property type="entry name" value="NLP1-9_GAF"/>
</dbReference>
<keyword evidence="9" id="KW-1185">Reference proteome</keyword>
<dbReference type="InterPro" id="IPR000270">
    <property type="entry name" value="PB1_dom"/>
</dbReference>
<dbReference type="GO" id="GO:0003700">
    <property type="term" value="F:DNA-binding transcription factor activity"/>
    <property type="evidence" value="ECO:0007669"/>
    <property type="project" value="InterPro"/>
</dbReference>
<dbReference type="SMART" id="SM00666">
    <property type="entry name" value="PB1"/>
    <property type="match status" value="1"/>
</dbReference>
<dbReference type="InterPro" id="IPR034891">
    <property type="entry name" value="PB1_NLP"/>
</dbReference>
<protein>
    <submittedName>
        <fullName evidence="8">Putative PB1 domain, RWP-RK domain protein</fullName>
    </submittedName>
</protein>
<dbReference type="OMA" id="FLIQIWV"/>
<feature type="compositionally biased region" description="Low complexity" evidence="5">
    <location>
        <begin position="584"/>
        <end position="602"/>
    </location>
</feature>
<keyword evidence="3" id="KW-0804">Transcription</keyword>